<dbReference type="Proteomes" id="UP000185628">
    <property type="component" value="Unassembled WGS sequence"/>
</dbReference>
<comment type="caution">
    <text evidence="2">The sequence shown here is derived from an EMBL/GenBank/DDBJ whole genome shotgun (WGS) entry which is preliminary data.</text>
</comment>
<gene>
    <name evidence="2" type="ORF">BSZ39_03895</name>
</gene>
<sequence length="61" mass="6594">MTDEVDDPADDGVIREIVLAMLITASRITWHVGLRSVGGSRARKDTARLGYRGGEQKKGPA</sequence>
<dbReference type="AlphaFoldDB" id="A0A1Q5Q475"/>
<evidence type="ECO:0000256" key="1">
    <source>
        <dbReference type="SAM" id="MobiDB-lite"/>
    </source>
</evidence>
<feature type="region of interest" description="Disordered" evidence="1">
    <location>
        <begin position="39"/>
        <end position="61"/>
    </location>
</feature>
<dbReference type="EMBL" id="MQVR01000015">
    <property type="protein sequence ID" value="OKL54450.1"/>
    <property type="molecule type" value="Genomic_DNA"/>
</dbReference>
<evidence type="ECO:0000313" key="2">
    <source>
        <dbReference type="EMBL" id="OKL54450.1"/>
    </source>
</evidence>
<reference evidence="3" key="1">
    <citation type="submission" date="2016-12" db="EMBL/GenBank/DDBJ databases">
        <authorList>
            <person name="Meng X."/>
        </authorList>
    </citation>
    <scope>NUCLEOTIDE SEQUENCE [LARGE SCALE GENOMIC DNA]</scope>
    <source>
        <strain evidence="3">DSM 19116</strain>
    </source>
</reference>
<protein>
    <submittedName>
        <fullName evidence="2">Uncharacterized protein</fullName>
    </submittedName>
</protein>
<keyword evidence="3" id="KW-1185">Reference proteome</keyword>
<name>A0A1Q5Q475_9ACTO</name>
<evidence type="ECO:0000313" key="3">
    <source>
        <dbReference type="Proteomes" id="UP000185628"/>
    </source>
</evidence>
<accession>A0A1Q5Q475</accession>
<organism evidence="2 3">
    <name type="scientific">Bowdeniella nasicola</name>
    <dbReference type="NCBI Taxonomy" id="208480"/>
    <lineage>
        <taxon>Bacteria</taxon>
        <taxon>Bacillati</taxon>
        <taxon>Actinomycetota</taxon>
        <taxon>Actinomycetes</taxon>
        <taxon>Actinomycetales</taxon>
        <taxon>Actinomycetaceae</taxon>
        <taxon>Bowdeniella</taxon>
    </lineage>
</organism>
<proteinExistence type="predicted"/>